<organism evidence="1 2">
    <name type="scientific">Vespula maculifrons</name>
    <name type="common">Eastern yellow jacket</name>
    <name type="synonym">Wasp</name>
    <dbReference type="NCBI Taxonomy" id="7453"/>
    <lineage>
        <taxon>Eukaryota</taxon>
        <taxon>Metazoa</taxon>
        <taxon>Ecdysozoa</taxon>
        <taxon>Arthropoda</taxon>
        <taxon>Hexapoda</taxon>
        <taxon>Insecta</taxon>
        <taxon>Pterygota</taxon>
        <taxon>Neoptera</taxon>
        <taxon>Endopterygota</taxon>
        <taxon>Hymenoptera</taxon>
        <taxon>Apocrita</taxon>
        <taxon>Aculeata</taxon>
        <taxon>Vespoidea</taxon>
        <taxon>Vespidae</taxon>
        <taxon>Vespinae</taxon>
        <taxon>Vespula</taxon>
    </lineage>
</organism>
<dbReference type="AlphaFoldDB" id="A0ABD2CU45"/>
<comment type="caution">
    <text evidence="1">The sequence shown here is derived from an EMBL/GenBank/DDBJ whole genome shotgun (WGS) entry which is preliminary data.</text>
</comment>
<name>A0ABD2CU45_VESMC</name>
<dbReference type="Proteomes" id="UP001607303">
    <property type="component" value="Unassembled WGS sequence"/>
</dbReference>
<reference evidence="1 2" key="1">
    <citation type="journal article" date="2024" name="Ann. Entomol. Soc. Am.">
        <title>Genomic analyses of the southern and eastern yellowjacket wasps (Hymenoptera: Vespidae) reveal evolutionary signatures of social life.</title>
        <authorList>
            <person name="Catto M.A."/>
            <person name="Caine P.B."/>
            <person name="Orr S.E."/>
            <person name="Hunt B.G."/>
            <person name="Goodisman M.A.D."/>
        </authorList>
    </citation>
    <scope>NUCLEOTIDE SEQUENCE [LARGE SCALE GENOMIC DNA]</scope>
    <source>
        <strain evidence="1">232</strain>
        <tissue evidence="1">Head and thorax</tissue>
    </source>
</reference>
<proteinExistence type="predicted"/>
<gene>
    <name evidence="1" type="ORF">V1477_003255</name>
</gene>
<sequence length="165" mass="18246">MNHKINHRCIQRLLILCCVNSDIINLENGSILQFFPYAEAFSPSGTVVTPDAVDVASVWGACSLAQAKDGNLWKRAARTNDLPDTINNRIIYSICFCENGSPNGEDRCYLLAIKDACIINDQSVPQAVKFPSGGDIVNIMRKSEKARLMTNKLLGVRSDLVEQKM</sequence>
<keyword evidence="2" id="KW-1185">Reference proteome</keyword>
<dbReference type="EMBL" id="JAYRBN010000031">
    <property type="protein sequence ID" value="KAL2748612.1"/>
    <property type="molecule type" value="Genomic_DNA"/>
</dbReference>
<accession>A0ABD2CU45</accession>
<evidence type="ECO:0000313" key="2">
    <source>
        <dbReference type="Proteomes" id="UP001607303"/>
    </source>
</evidence>
<evidence type="ECO:0000313" key="1">
    <source>
        <dbReference type="EMBL" id="KAL2748612.1"/>
    </source>
</evidence>
<protein>
    <submittedName>
        <fullName evidence="1">Uncharacterized protein</fullName>
    </submittedName>
</protein>